<dbReference type="AlphaFoldDB" id="A0A0J7J783"/>
<keyword evidence="2" id="KW-1185">Reference proteome</keyword>
<dbReference type="RefSeq" id="WP_048494280.1">
    <property type="nucleotide sequence ID" value="NZ_LFBU01000001.1"/>
</dbReference>
<dbReference type="OrthoDB" id="9797300at2"/>
<gene>
    <name evidence="1" type="ORF">Msub_10183</name>
</gene>
<evidence type="ECO:0000313" key="2">
    <source>
        <dbReference type="Proteomes" id="UP000036102"/>
    </source>
</evidence>
<reference evidence="1 2" key="1">
    <citation type="submission" date="2015-06" db="EMBL/GenBank/DDBJ databases">
        <title>Marinobacter subterrani, a genetically tractable neutrophilic iron-oxidizing strain isolated from the Soudan Iron Mine.</title>
        <authorList>
            <person name="Bonis B.M."/>
            <person name="Gralnick J.A."/>
        </authorList>
    </citation>
    <scope>NUCLEOTIDE SEQUENCE [LARGE SCALE GENOMIC DNA]</scope>
    <source>
        <strain evidence="1 2">JG233</strain>
    </source>
</reference>
<dbReference type="EMBL" id="LFBU01000001">
    <property type="protein sequence ID" value="KMQ74012.1"/>
    <property type="molecule type" value="Genomic_DNA"/>
</dbReference>
<dbReference type="Proteomes" id="UP000036102">
    <property type="component" value="Unassembled WGS sequence"/>
</dbReference>
<organism evidence="1 2">
    <name type="scientific">Marinobacter subterrani</name>
    <dbReference type="NCBI Taxonomy" id="1658765"/>
    <lineage>
        <taxon>Bacteria</taxon>
        <taxon>Pseudomonadati</taxon>
        <taxon>Pseudomonadota</taxon>
        <taxon>Gammaproteobacteria</taxon>
        <taxon>Pseudomonadales</taxon>
        <taxon>Marinobacteraceae</taxon>
        <taxon>Marinobacter</taxon>
    </lineage>
</organism>
<proteinExistence type="predicted"/>
<dbReference type="STRING" id="1658765.Msub_10183"/>
<dbReference type="PATRIC" id="fig|1658765.3.peg.177"/>
<sequence>MAESPIVDTNGRPIRKAELKKELAAPSLTGVRQVWHNGIASHLTPDRLGTILRAAENNDGHDYLTLAEEMEEREPHYASVLGTRKRAVSGLDVVVESASDDPADVRLADAVRDLVRDAAFGTLVEDLLDALGKGYSVSEILWSTRGGQWWPREYVWRDPRFFRFDQATGRELRLIDPQNVAEGIPLAPYKFIVHRPRLKAGIPMRGGLARLVAVSYMAKSYTLTDWLAFAEVFGMPLRLGRYNSNARPDEVDILRAAVANLGSDAAAILPEGMKIEFQEIANTQGGADLFKGLAEWIDKQTSKAVLGQTMTADDGSSQSQATVHNDVREDIQRADARHLSHTLGRDLVKPFVDLNYGVQRRYPTIRIHIPEPEDLQQLVAALKDLVPLGLRVERSVIADKLGLPDPAEDAEVLQPPAAGLPFQETAPNRSLNTAQNRESVVDERDPDFEQIAEAEDEWQPQLAPIIDPIERLARRVADEGGDENDFLSRLGDVLEEMDETELVRRLAASTFKARGLGNAEED</sequence>
<protein>
    <submittedName>
        <fullName evidence="1">Mu-like prophage protein gp29</fullName>
    </submittedName>
</protein>
<accession>A0A0J7J783</accession>
<name>A0A0J7J783_9GAMM</name>
<dbReference type="Pfam" id="PF06074">
    <property type="entry name" value="Portal_Mu"/>
    <property type="match status" value="1"/>
</dbReference>
<comment type="caution">
    <text evidence="1">The sequence shown here is derived from an EMBL/GenBank/DDBJ whole genome shotgun (WGS) entry which is preliminary data.</text>
</comment>
<dbReference type="InterPro" id="IPR009279">
    <property type="entry name" value="Portal_Mu"/>
</dbReference>
<evidence type="ECO:0000313" key="1">
    <source>
        <dbReference type="EMBL" id="KMQ74012.1"/>
    </source>
</evidence>